<comment type="similarity">
    <text evidence="1">Belongs to the sulfotransferase 1 family.</text>
</comment>
<dbReference type="Pfam" id="PF00685">
    <property type="entry name" value="Sulfotransfer_1"/>
    <property type="match status" value="1"/>
</dbReference>
<accession>A0A5B1LF99</accession>
<evidence type="ECO:0000259" key="3">
    <source>
        <dbReference type="Pfam" id="PF00685"/>
    </source>
</evidence>
<keyword evidence="5" id="KW-1185">Reference proteome</keyword>
<gene>
    <name evidence="4" type="ORF">F0U44_13430</name>
</gene>
<dbReference type="RefSeq" id="WP_149728765.1">
    <property type="nucleotide sequence ID" value="NZ_VUJV01000003.1"/>
</dbReference>
<dbReference type="SUPFAM" id="SSF52540">
    <property type="entry name" value="P-loop containing nucleoside triphosphate hydrolases"/>
    <property type="match status" value="1"/>
</dbReference>
<comment type="caution">
    <text evidence="4">The sequence shown here is derived from an EMBL/GenBank/DDBJ whole genome shotgun (WGS) entry which is preliminary data.</text>
</comment>
<dbReference type="PANTHER" id="PTHR11783">
    <property type="entry name" value="SULFOTRANSFERASE SULT"/>
    <property type="match status" value="1"/>
</dbReference>
<dbReference type="Proteomes" id="UP000325003">
    <property type="component" value="Unassembled WGS sequence"/>
</dbReference>
<evidence type="ECO:0000256" key="2">
    <source>
        <dbReference type="ARBA" id="ARBA00022679"/>
    </source>
</evidence>
<dbReference type="AlphaFoldDB" id="A0A5B1LF99"/>
<proteinExistence type="inferred from homology"/>
<organism evidence="4 5">
    <name type="scientific">Nocardioides humilatus</name>
    <dbReference type="NCBI Taxonomy" id="2607660"/>
    <lineage>
        <taxon>Bacteria</taxon>
        <taxon>Bacillati</taxon>
        <taxon>Actinomycetota</taxon>
        <taxon>Actinomycetes</taxon>
        <taxon>Propionibacteriales</taxon>
        <taxon>Nocardioidaceae</taxon>
        <taxon>Nocardioides</taxon>
    </lineage>
</organism>
<protein>
    <submittedName>
        <fullName evidence="4">Sulfotransferase domain-containing protein</fullName>
    </submittedName>
</protein>
<name>A0A5B1LF99_9ACTN</name>
<evidence type="ECO:0000313" key="5">
    <source>
        <dbReference type="Proteomes" id="UP000325003"/>
    </source>
</evidence>
<keyword evidence="2 4" id="KW-0808">Transferase</keyword>
<feature type="domain" description="Sulfotransferase" evidence="3">
    <location>
        <begin position="11"/>
        <end position="212"/>
    </location>
</feature>
<reference evidence="4 5" key="1">
    <citation type="submission" date="2019-09" db="EMBL/GenBank/DDBJ databases">
        <title>Nocardioides panacisoli sp. nov., isolated from the soil of a ginseng field.</title>
        <authorList>
            <person name="Cho C."/>
        </authorList>
    </citation>
    <scope>NUCLEOTIDE SEQUENCE [LARGE SCALE GENOMIC DNA]</scope>
    <source>
        <strain evidence="4 5">BN130099</strain>
    </source>
</reference>
<reference evidence="4 5" key="2">
    <citation type="submission" date="2019-09" db="EMBL/GenBank/DDBJ databases">
        <authorList>
            <person name="Jin C."/>
        </authorList>
    </citation>
    <scope>NUCLEOTIDE SEQUENCE [LARGE SCALE GENOMIC DNA]</scope>
    <source>
        <strain evidence="4 5">BN130099</strain>
    </source>
</reference>
<dbReference type="Gene3D" id="3.40.50.300">
    <property type="entry name" value="P-loop containing nucleotide triphosphate hydrolases"/>
    <property type="match status" value="1"/>
</dbReference>
<sequence>MNAPQPPKSKAVLIACMPKSGSTFLSSLVAGLPGIRREHLVPSYFRREQELDEAQIKRAFAATDTLRDAFVRGTISAPSRPRGFVAQHHVKHNHETQKLVEAYELVPVFLVRNIYDIVVSLRDHVVKSAPYTAAAYVDEDMLAWPEDQMHGFLVDMAIPWYIHFYVSWWKAEHRLLMTYEDLIADPAREVRRIARFGKLGWDEEVFAAALEQIQGGDKTRKNVGGAGRGDVLTDEMHERVRTFCAYYPDVDFTPIGVK</sequence>
<dbReference type="GO" id="GO:0008146">
    <property type="term" value="F:sulfotransferase activity"/>
    <property type="evidence" value="ECO:0007669"/>
    <property type="project" value="InterPro"/>
</dbReference>
<evidence type="ECO:0000256" key="1">
    <source>
        <dbReference type="ARBA" id="ARBA00005771"/>
    </source>
</evidence>
<evidence type="ECO:0000313" key="4">
    <source>
        <dbReference type="EMBL" id="KAA1419431.1"/>
    </source>
</evidence>
<dbReference type="InterPro" id="IPR027417">
    <property type="entry name" value="P-loop_NTPase"/>
</dbReference>
<dbReference type="InterPro" id="IPR000863">
    <property type="entry name" value="Sulfotransferase_dom"/>
</dbReference>
<dbReference type="EMBL" id="VUJV01000003">
    <property type="protein sequence ID" value="KAA1419431.1"/>
    <property type="molecule type" value="Genomic_DNA"/>
</dbReference>